<keyword evidence="2" id="KW-1133">Transmembrane helix</keyword>
<feature type="compositionally biased region" description="Polar residues" evidence="1">
    <location>
        <begin position="1"/>
        <end position="15"/>
    </location>
</feature>
<evidence type="ECO:0000313" key="4">
    <source>
        <dbReference type="Proteomes" id="UP000076532"/>
    </source>
</evidence>
<evidence type="ECO:0000256" key="2">
    <source>
        <dbReference type="SAM" id="Phobius"/>
    </source>
</evidence>
<keyword evidence="2" id="KW-0812">Transmembrane</keyword>
<gene>
    <name evidence="3" type="ORF">FIBSPDRAFT_1045614</name>
</gene>
<accession>A0A166HUD9</accession>
<dbReference type="AlphaFoldDB" id="A0A166HUD9"/>
<dbReference type="Proteomes" id="UP000076532">
    <property type="component" value="Unassembled WGS sequence"/>
</dbReference>
<dbReference type="OrthoDB" id="2688021at2759"/>
<evidence type="ECO:0000313" key="3">
    <source>
        <dbReference type="EMBL" id="KZP19244.1"/>
    </source>
</evidence>
<dbReference type="EMBL" id="KV417565">
    <property type="protein sequence ID" value="KZP19244.1"/>
    <property type="molecule type" value="Genomic_DNA"/>
</dbReference>
<proteinExistence type="predicted"/>
<protein>
    <submittedName>
        <fullName evidence="3">Uncharacterized protein</fullName>
    </submittedName>
</protein>
<keyword evidence="2" id="KW-0472">Membrane</keyword>
<evidence type="ECO:0000256" key="1">
    <source>
        <dbReference type="SAM" id="MobiDB-lite"/>
    </source>
</evidence>
<organism evidence="3 4">
    <name type="scientific">Athelia psychrophila</name>
    <dbReference type="NCBI Taxonomy" id="1759441"/>
    <lineage>
        <taxon>Eukaryota</taxon>
        <taxon>Fungi</taxon>
        <taxon>Dikarya</taxon>
        <taxon>Basidiomycota</taxon>
        <taxon>Agaricomycotina</taxon>
        <taxon>Agaricomycetes</taxon>
        <taxon>Agaricomycetidae</taxon>
        <taxon>Atheliales</taxon>
        <taxon>Atheliaceae</taxon>
        <taxon>Athelia</taxon>
    </lineage>
</organism>
<keyword evidence="4" id="KW-1185">Reference proteome</keyword>
<sequence length="91" mass="9753">MHRPSTSAFSHNSHQPLLDSGGTRYPLRVPDFGRDPVSQVLAVLGLSLAVITGAACPVGGFYANTHATQNPSPAPPTYNIEWSIKDHSIEE</sequence>
<feature type="transmembrane region" description="Helical" evidence="2">
    <location>
        <begin position="40"/>
        <end position="63"/>
    </location>
</feature>
<reference evidence="3 4" key="1">
    <citation type="journal article" date="2016" name="Mol. Biol. Evol.">
        <title>Comparative Genomics of Early-Diverging Mushroom-Forming Fungi Provides Insights into the Origins of Lignocellulose Decay Capabilities.</title>
        <authorList>
            <person name="Nagy L.G."/>
            <person name="Riley R."/>
            <person name="Tritt A."/>
            <person name="Adam C."/>
            <person name="Daum C."/>
            <person name="Floudas D."/>
            <person name="Sun H."/>
            <person name="Yadav J.S."/>
            <person name="Pangilinan J."/>
            <person name="Larsson K.H."/>
            <person name="Matsuura K."/>
            <person name="Barry K."/>
            <person name="Labutti K."/>
            <person name="Kuo R."/>
            <person name="Ohm R.A."/>
            <person name="Bhattacharya S.S."/>
            <person name="Shirouzu T."/>
            <person name="Yoshinaga Y."/>
            <person name="Martin F.M."/>
            <person name="Grigoriev I.V."/>
            <person name="Hibbett D.S."/>
        </authorList>
    </citation>
    <scope>NUCLEOTIDE SEQUENCE [LARGE SCALE GENOMIC DNA]</scope>
    <source>
        <strain evidence="3 4">CBS 109695</strain>
    </source>
</reference>
<feature type="region of interest" description="Disordered" evidence="1">
    <location>
        <begin position="1"/>
        <end position="23"/>
    </location>
</feature>
<name>A0A166HUD9_9AGAM</name>